<gene>
    <name evidence="9" type="ORF">CDQ84_14455</name>
</gene>
<name>A0A2K2F9Y9_9CLOT</name>
<comment type="subcellular location">
    <subcellularLocation>
        <location evidence="1 7">Cell membrane</location>
        <topology evidence="1 7">Multi-pass membrane protein</topology>
    </subcellularLocation>
</comment>
<dbReference type="Gene3D" id="1.10.3720.10">
    <property type="entry name" value="MetI-like"/>
    <property type="match status" value="1"/>
</dbReference>
<feature type="transmembrane region" description="Helical" evidence="7">
    <location>
        <begin position="108"/>
        <end position="132"/>
    </location>
</feature>
<accession>A0A2K2F9Y9</accession>
<evidence type="ECO:0000259" key="8">
    <source>
        <dbReference type="PROSITE" id="PS50928"/>
    </source>
</evidence>
<dbReference type="AlphaFoldDB" id="A0A2K2F9Y9"/>
<dbReference type="OrthoDB" id="9787837at2"/>
<keyword evidence="6 7" id="KW-0472">Membrane</keyword>
<dbReference type="InterPro" id="IPR000515">
    <property type="entry name" value="MetI-like"/>
</dbReference>
<evidence type="ECO:0000256" key="5">
    <source>
        <dbReference type="ARBA" id="ARBA00022989"/>
    </source>
</evidence>
<dbReference type="CDD" id="cd06261">
    <property type="entry name" value="TM_PBP2"/>
    <property type="match status" value="1"/>
</dbReference>
<dbReference type="GO" id="GO:0055085">
    <property type="term" value="P:transmembrane transport"/>
    <property type="evidence" value="ECO:0007669"/>
    <property type="project" value="InterPro"/>
</dbReference>
<evidence type="ECO:0000256" key="1">
    <source>
        <dbReference type="ARBA" id="ARBA00004651"/>
    </source>
</evidence>
<sequence>MTGQVKIHPGKIIVYSLLIIFAIIFFSPFVWMLSTSFKASTKVFLNPPQWIPDPFQPENYIEVFQRMPFLKYLKNTLIVTVIPVLGQLVSAPMVAYSITKIPWKGGKYIFPIIIGTMMIPWQVTQIPLFVTWSKLKLVNTFVPLTLPAFFGAPYYIYLMRQFIKGLPDSIIEAARIDGASEIRILYQIVYPMCKTVLTTVTLLVFIGCWNDLNGPLIYLQDGSKYTLSIGLQNFLTTTKQEWELLMAAATLFTMPLIILFFVAQKQFISGIATTGLK</sequence>
<evidence type="ECO:0000256" key="6">
    <source>
        <dbReference type="ARBA" id="ARBA00023136"/>
    </source>
</evidence>
<feature type="transmembrane region" description="Helical" evidence="7">
    <location>
        <begin position="138"/>
        <end position="157"/>
    </location>
</feature>
<dbReference type="InterPro" id="IPR035906">
    <property type="entry name" value="MetI-like_sf"/>
</dbReference>
<organism evidence="9 10">
    <name type="scientific">Clostridium thermosuccinogenes</name>
    <dbReference type="NCBI Taxonomy" id="84032"/>
    <lineage>
        <taxon>Bacteria</taxon>
        <taxon>Bacillati</taxon>
        <taxon>Bacillota</taxon>
        <taxon>Clostridia</taxon>
        <taxon>Eubacteriales</taxon>
        <taxon>Clostridiaceae</taxon>
        <taxon>Clostridium</taxon>
    </lineage>
</organism>
<dbReference type="KEGG" id="cthd:CDO33_08245"/>
<dbReference type="PANTHER" id="PTHR43744:SF12">
    <property type="entry name" value="ABC TRANSPORTER PERMEASE PROTEIN MG189-RELATED"/>
    <property type="match status" value="1"/>
</dbReference>
<evidence type="ECO:0000256" key="3">
    <source>
        <dbReference type="ARBA" id="ARBA00022475"/>
    </source>
</evidence>
<keyword evidence="10" id="KW-1185">Reference proteome</keyword>
<evidence type="ECO:0000256" key="7">
    <source>
        <dbReference type="RuleBase" id="RU363032"/>
    </source>
</evidence>
<protein>
    <submittedName>
        <fullName evidence="9">Sugar ABC transporter permease</fullName>
    </submittedName>
</protein>
<keyword evidence="2 7" id="KW-0813">Transport</keyword>
<dbReference type="Pfam" id="PF00528">
    <property type="entry name" value="BPD_transp_1"/>
    <property type="match status" value="1"/>
</dbReference>
<dbReference type="PROSITE" id="PS50928">
    <property type="entry name" value="ABC_TM1"/>
    <property type="match status" value="1"/>
</dbReference>
<feature type="transmembrane region" description="Helical" evidence="7">
    <location>
        <begin position="244"/>
        <end position="263"/>
    </location>
</feature>
<feature type="transmembrane region" description="Helical" evidence="7">
    <location>
        <begin position="77"/>
        <end position="96"/>
    </location>
</feature>
<reference evidence="9 10" key="1">
    <citation type="submission" date="2017-06" db="EMBL/GenBank/DDBJ databases">
        <title>Investigating the central metabolism of Clostridium thermosuccinogenes.</title>
        <authorList>
            <person name="Koendjbiharie J.G."/>
            <person name="van Kranenburg R."/>
        </authorList>
    </citation>
    <scope>NUCLEOTIDE SEQUENCE [LARGE SCALE GENOMIC DNA]</scope>
    <source>
        <strain evidence="9 10">DSM 5806</strain>
    </source>
</reference>
<keyword evidence="5 7" id="KW-1133">Transmembrane helix</keyword>
<dbReference type="Proteomes" id="UP000236151">
    <property type="component" value="Unassembled WGS sequence"/>
</dbReference>
<proteinExistence type="inferred from homology"/>
<dbReference type="EMBL" id="NIOJ01000044">
    <property type="protein sequence ID" value="PNT96805.1"/>
    <property type="molecule type" value="Genomic_DNA"/>
</dbReference>
<evidence type="ECO:0000256" key="4">
    <source>
        <dbReference type="ARBA" id="ARBA00022692"/>
    </source>
</evidence>
<comment type="similarity">
    <text evidence="7">Belongs to the binding-protein-dependent transport system permease family.</text>
</comment>
<feature type="transmembrane region" description="Helical" evidence="7">
    <location>
        <begin position="12"/>
        <end position="33"/>
    </location>
</feature>
<feature type="transmembrane region" description="Helical" evidence="7">
    <location>
        <begin position="184"/>
        <end position="206"/>
    </location>
</feature>
<keyword evidence="3" id="KW-1003">Cell membrane</keyword>
<comment type="caution">
    <text evidence="9">The sequence shown here is derived from an EMBL/GenBank/DDBJ whole genome shotgun (WGS) entry which is preliminary data.</text>
</comment>
<keyword evidence="4 7" id="KW-0812">Transmembrane</keyword>
<feature type="domain" description="ABC transmembrane type-1" evidence="8">
    <location>
        <begin position="73"/>
        <end position="263"/>
    </location>
</feature>
<dbReference type="GO" id="GO:0005886">
    <property type="term" value="C:plasma membrane"/>
    <property type="evidence" value="ECO:0007669"/>
    <property type="project" value="UniProtKB-SubCell"/>
</dbReference>
<evidence type="ECO:0000313" key="10">
    <source>
        <dbReference type="Proteomes" id="UP000236151"/>
    </source>
</evidence>
<dbReference type="PANTHER" id="PTHR43744">
    <property type="entry name" value="ABC TRANSPORTER PERMEASE PROTEIN MG189-RELATED-RELATED"/>
    <property type="match status" value="1"/>
</dbReference>
<evidence type="ECO:0000256" key="2">
    <source>
        <dbReference type="ARBA" id="ARBA00022448"/>
    </source>
</evidence>
<evidence type="ECO:0000313" key="9">
    <source>
        <dbReference type="EMBL" id="PNT96805.1"/>
    </source>
</evidence>
<dbReference type="SUPFAM" id="SSF161098">
    <property type="entry name" value="MetI-like"/>
    <property type="match status" value="1"/>
</dbReference>